<evidence type="ECO:0000313" key="3">
    <source>
        <dbReference type="EMBL" id="SEM32780.1"/>
    </source>
</evidence>
<name>A0A1H7XG95_9HYPH</name>
<keyword evidence="2" id="KW-0732">Signal</keyword>
<dbReference type="Proteomes" id="UP000199664">
    <property type="component" value="Unassembled WGS sequence"/>
</dbReference>
<evidence type="ECO:0000256" key="2">
    <source>
        <dbReference type="SAM" id="SignalP"/>
    </source>
</evidence>
<feature type="region of interest" description="Disordered" evidence="1">
    <location>
        <begin position="19"/>
        <end position="39"/>
    </location>
</feature>
<feature type="compositionally biased region" description="Low complexity" evidence="1">
    <location>
        <begin position="22"/>
        <end position="32"/>
    </location>
</feature>
<feature type="signal peptide" evidence="2">
    <location>
        <begin position="1"/>
        <end position="21"/>
    </location>
</feature>
<proteinExistence type="predicted"/>
<organism evidence="3 4">
    <name type="scientific">Bosea lupini</name>
    <dbReference type="NCBI Taxonomy" id="1036779"/>
    <lineage>
        <taxon>Bacteria</taxon>
        <taxon>Pseudomonadati</taxon>
        <taxon>Pseudomonadota</taxon>
        <taxon>Alphaproteobacteria</taxon>
        <taxon>Hyphomicrobiales</taxon>
        <taxon>Boseaceae</taxon>
        <taxon>Bosea</taxon>
    </lineage>
</organism>
<evidence type="ECO:0000256" key="1">
    <source>
        <dbReference type="SAM" id="MobiDB-lite"/>
    </source>
</evidence>
<accession>A0A1H7XG95</accession>
<feature type="chain" id="PRO_5011559530" evidence="2">
    <location>
        <begin position="22"/>
        <end position="210"/>
    </location>
</feature>
<dbReference type="EMBL" id="FOAN01000010">
    <property type="protein sequence ID" value="SEM32780.1"/>
    <property type="molecule type" value="Genomic_DNA"/>
</dbReference>
<sequence length="210" mass="22091">MMPTRRTILALLLCAGSPAMAQQPRPQQRQPQGPNLSAPRTLMAGAMATVFVSRAPANARLAISRPGDPPDAAIVASPLGQVPALSLPAPGEVGSFEWRLLGESDGKPVVLLRQPLVTTEPAATLAAPARVARGNPLPVRGIGPNGDRDRVVLVKPDAPPEAQGPNFFPAENVESTLEAPAEPGAYELRYVMDAPLTGSRVLARRELLVE</sequence>
<protein>
    <submittedName>
        <fullName evidence="3">Ca-activated chloride channel family protein</fullName>
    </submittedName>
</protein>
<evidence type="ECO:0000313" key="4">
    <source>
        <dbReference type="Proteomes" id="UP000199664"/>
    </source>
</evidence>
<dbReference type="STRING" id="1036779.SAMN04515666_11012"/>
<keyword evidence="4" id="KW-1185">Reference proteome</keyword>
<reference evidence="4" key="1">
    <citation type="submission" date="2016-10" db="EMBL/GenBank/DDBJ databases">
        <authorList>
            <person name="Varghese N."/>
            <person name="Submissions S."/>
        </authorList>
    </citation>
    <scope>NUCLEOTIDE SEQUENCE [LARGE SCALE GENOMIC DNA]</scope>
    <source>
        <strain evidence="4">LMG 26383,CCUG 61248,R- 45681</strain>
    </source>
</reference>
<dbReference type="AlphaFoldDB" id="A0A1H7XG95"/>
<gene>
    <name evidence="3" type="ORF">SAMN04515666_11012</name>
</gene>